<feature type="transmembrane region" description="Helical" evidence="3">
    <location>
        <begin position="124"/>
        <end position="147"/>
    </location>
</feature>
<dbReference type="EMBL" id="JAAZWO010000003">
    <property type="protein sequence ID" value="MBC2396793.1"/>
    <property type="molecule type" value="Genomic_DNA"/>
</dbReference>
<proteinExistence type="predicted"/>
<dbReference type="Gene3D" id="1.10.287.950">
    <property type="entry name" value="Methyl-accepting chemotaxis protein"/>
    <property type="match status" value="1"/>
</dbReference>
<name>A0A923E5M0_CLOTT</name>
<feature type="domain" description="Methyl-accepting transducer" evidence="4">
    <location>
        <begin position="193"/>
        <end position="450"/>
    </location>
</feature>
<dbReference type="Proteomes" id="UP000563151">
    <property type="component" value="Unassembled WGS sequence"/>
</dbReference>
<dbReference type="PROSITE" id="PS50111">
    <property type="entry name" value="CHEMOTAXIS_TRANSDUC_2"/>
    <property type="match status" value="1"/>
</dbReference>
<dbReference type="GO" id="GO:0016020">
    <property type="term" value="C:membrane"/>
    <property type="evidence" value="ECO:0007669"/>
    <property type="project" value="InterPro"/>
</dbReference>
<sequence>MLVGFLLSVILRIISDICLKVEPKFIFILAAVSVPLSLGSIILIKKKYIIQTMYYTILMYSLVIFIMFVSEPSLANFILIYYGIILISVYQDLIAMIIEAIGSIVLVLYFFLNYKNTLFDSVGYEQLAFFILAIIAGSIILSINAIMTKTIYKNLAENYKVIEDAKAKDEVLLNKIYDIIKTLTSANEKIKGGISTTGQIAEEIVTSTSDVANRTTEEVEIMSNMKLSIAIGSEKVKEVTEAINIMEQLSISTENVVLKGANRVNKLSLEMNNVNSRIINVVNLINELSKENTKIVQIINTINEISEQTNLLALNASIEAARAGEQGRGFTVVAEEVRKLAKNSKASTYEVEVILNNISNRTRVVSDEVLSEQKSIDLCNKHTNDVKNLFQDINKNTSNVLNHSKNINSQSVVLEDSIRNILNSVNNISENVETTATAMEETFAAIDELNNSIVDITSSYNDIDNICNELNSIQL</sequence>
<evidence type="ECO:0000259" key="4">
    <source>
        <dbReference type="PROSITE" id="PS50111"/>
    </source>
</evidence>
<comment type="caution">
    <text evidence="5">The sequence shown here is derived from an EMBL/GenBank/DDBJ whole genome shotgun (WGS) entry which is preliminary data.</text>
</comment>
<dbReference type="InterPro" id="IPR004089">
    <property type="entry name" value="MCPsignal_dom"/>
</dbReference>
<dbReference type="PANTHER" id="PTHR32089:SF112">
    <property type="entry name" value="LYSOZYME-LIKE PROTEIN-RELATED"/>
    <property type="match status" value="1"/>
</dbReference>
<keyword evidence="6" id="KW-1185">Reference proteome</keyword>
<keyword evidence="3" id="KW-0472">Membrane</keyword>
<reference evidence="5 6" key="1">
    <citation type="submission" date="2020-04" db="EMBL/GenBank/DDBJ databases">
        <title>Genomic insights into acetone-butanol-ethanol (ABE) fermentation by sequencing solventogenic clostridia strains.</title>
        <authorList>
            <person name="Brown S."/>
        </authorList>
    </citation>
    <scope>NUCLEOTIDE SEQUENCE [LARGE SCALE GENOMIC DNA]</scope>
    <source>
        <strain evidence="5 6">DJ011</strain>
    </source>
</reference>
<evidence type="ECO:0000313" key="5">
    <source>
        <dbReference type="EMBL" id="MBC2396793.1"/>
    </source>
</evidence>
<gene>
    <name evidence="5" type="ORF">HGG79_03215</name>
</gene>
<organism evidence="5 6">
    <name type="scientific">Clostridium tetanomorphum</name>
    <dbReference type="NCBI Taxonomy" id="1553"/>
    <lineage>
        <taxon>Bacteria</taxon>
        <taxon>Bacillati</taxon>
        <taxon>Bacillota</taxon>
        <taxon>Clostridia</taxon>
        <taxon>Eubacteriales</taxon>
        <taxon>Clostridiaceae</taxon>
        <taxon>Clostridium</taxon>
    </lineage>
</organism>
<keyword evidence="3" id="KW-0812">Transmembrane</keyword>
<evidence type="ECO:0000313" key="6">
    <source>
        <dbReference type="Proteomes" id="UP000563151"/>
    </source>
</evidence>
<feature type="transmembrane region" description="Helical" evidence="3">
    <location>
        <begin position="25"/>
        <end position="45"/>
    </location>
</feature>
<dbReference type="RefSeq" id="WP_173680648.1">
    <property type="nucleotide sequence ID" value="NZ_JAAZWO010000003.1"/>
</dbReference>
<dbReference type="SMART" id="SM00283">
    <property type="entry name" value="MA"/>
    <property type="match status" value="1"/>
</dbReference>
<evidence type="ECO:0000256" key="2">
    <source>
        <dbReference type="PROSITE-ProRule" id="PRU00284"/>
    </source>
</evidence>
<dbReference type="AlphaFoldDB" id="A0A923E5M0"/>
<evidence type="ECO:0000256" key="1">
    <source>
        <dbReference type="ARBA" id="ARBA00023224"/>
    </source>
</evidence>
<feature type="transmembrane region" description="Helical" evidence="3">
    <location>
        <begin position="93"/>
        <end position="112"/>
    </location>
</feature>
<accession>A0A923E5M0</accession>
<protein>
    <submittedName>
        <fullName evidence="5">Chemotaxis protein</fullName>
    </submittedName>
</protein>
<evidence type="ECO:0000256" key="3">
    <source>
        <dbReference type="SAM" id="Phobius"/>
    </source>
</evidence>
<dbReference type="SUPFAM" id="SSF58104">
    <property type="entry name" value="Methyl-accepting chemotaxis protein (MCP) signaling domain"/>
    <property type="match status" value="1"/>
</dbReference>
<dbReference type="Pfam" id="PF00015">
    <property type="entry name" value="MCPsignal"/>
    <property type="match status" value="1"/>
</dbReference>
<dbReference type="GO" id="GO:0007165">
    <property type="term" value="P:signal transduction"/>
    <property type="evidence" value="ECO:0007669"/>
    <property type="project" value="UniProtKB-KW"/>
</dbReference>
<dbReference type="PANTHER" id="PTHR32089">
    <property type="entry name" value="METHYL-ACCEPTING CHEMOTAXIS PROTEIN MCPB"/>
    <property type="match status" value="1"/>
</dbReference>
<keyword evidence="1 2" id="KW-0807">Transducer</keyword>
<keyword evidence="3" id="KW-1133">Transmembrane helix</keyword>
<feature type="transmembrane region" description="Helical" evidence="3">
    <location>
        <begin position="57"/>
        <end position="87"/>
    </location>
</feature>